<organism evidence="1 2">
    <name type="scientific">Candidatus Dojkabacteria bacterium</name>
    <dbReference type="NCBI Taxonomy" id="2099670"/>
    <lineage>
        <taxon>Bacteria</taxon>
        <taxon>Candidatus Dojkabacteria</taxon>
    </lineage>
</organism>
<dbReference type="AlphaFoldDB" id="A0A955I9V1"/>
<gene>
    <name evidence="1" type="ORF">KC678_01770</name>
</gene>
<name>A0A955I9V1_9BACT</name>
<dbReference type="GO" id="GO:0032259">
    <property type="term" value="P:methylation"/>
    <property type="evidence" value="ECO:0007669"/>
    <property type="project" value="UniProtKB-KW"/>
</dbReference>
<sequence length="222" mass="24407">MDLSDLYHEATFTMVGRMTMLIEPIKDMLPTDGVILDAGCSNGTTTLELAYLFGRHVIGIDQNKPGEDVEDRGIEYGAFLSSRARSIAGNEEGGKQLLGKVEFRELDMFSKDIDSLPAPKLILMANNVLNKINGLDLSGKEVRQNIIYALLPAIGILQVGGVLLLASDSSGSIGRSYIIFQKQLTEVKLVGDNDFYSTRSSISFDNLKLIEEEINSSLKELW</sequence>
<evidence type="ECO:0000313" key="1">
    <source>
        <dbReference type="EMBL" id="MCA9380966.1"/>
    </source>
</evidence>
<keyword evidence="1" id="KW-0808">Transferase</keyword>
<dbReference type="EMBL" id="JAGQLJ010000038">
    <property type="protein sequence ID" value="MCA9380966.1"/>
    <property type="molecule type" value="Genomic_DNA"/>
</dbReference>
<dbReference type="InterPro" id="IPR029063">
    <property type="entry name" value="SAM-dependent_MTases_sf"/>
</dbReference>
<comment type="caution">
    <text evidence="1">The sequence shown here is derived from an EMBL/GenBank/DDBJ whole genome shotgun (WGS) entry which is preliminary data.</text>
</comment>
<dbReference type="GO" id="GO:0008168">
    <property type="term" value="F:methyltransferase activity"/>
    <property type="evidence" value="ECO:0007669"/>
    <property type="project" value="UniProtKB-KW"/>
</dbReference>
<accession>A0A955I9V1</accession>
<dbReference type="Gene3D" id="3.40.50.150">
    <property type="entry name" value="Vaccinia Virus protein VP39"/>
    <property type="match status" value="1"/>
</dbReference>
<dbReference type="SUPFAM" id="SSF53335">
    <property type="entry name" value="S-adenosyl-L-methionine-dependent methyltransferases"/>
    <property type="match status" value="1"/>
</dbReference>
<reference evidence="1" key="1">
    <citation type="submission" date="2020-04" db="EMBL/GenBank/DDBJ databases">
        <authorList>
            <person name="Zhang T."/>
        </authorList>
    </citation>
    <scope>NUCLEOTIDE SEQUENCE</scope>
    <source>
        <strain evidence="1">HKST-UBA13</strain>
    </source>
</reference>
<keyword evidence="1" id="KW-0489">Methyltransferase</keyword>
<protein>
    <submittedName>
        <fullName evidence="1">Class I SAM-dependent methyltransferase</fullName>
    </submittedName>
</protein>
<dbReference type="Proteomes" id="UP000775877">
    <property type="component" value="Unassembled WGS sequence"/>
</dbReference>
<evidence type="ECO:0000313" key="2">
    <source>
        <dbReference type="Proteomes" id="UP000775877"/>
    </source>
</evidence>
<reference evidence="1" key="2">
    <citation type="journal article" date="2021" name="Microbiome">
        <title>Successional dynamics and alternative stable states in a saline activated sludge microbial community over 9 years.</title>
        <authorList>
            <person name="Wang Y."/>
            <person name="Ye J."/>
            <person name="Ju F."/>
            <person name="Liu L."/>
            <person name="Boyd J.A."/>
            <person name="Deng Y."/>
            <person name="Parks D.H."/>
            <person name="Jiang X."/>
            <person name="Yin X."/>
            <person name="Woodcroft B.J."/>
            <person name="Tyson G.W."/>
            <person name="Hugenholtz P."/>
            <person name="Polz M.F."/>
            <person name="Zhang T."/>
        </authorList>
    </citation>
    <scope>NUCLEOTIDE SEQUENCE</scope>
    <source>
        <strain evidence="1">HKST-UBA13</strain>
    </source>
</reference>
<proteinExistence type="predicted"/>